<dbReference type="SMART" id="SM00382">
    <property type="entry name" value="AAA"/>
    <property type="match status" value="2"/>
</dbReference>
<reference evidence="9 10" key="1">
    <citation type="submission" date="2016-05" db="EMBL/GenBank/DDBJ databases">
        <authorList>
            <person name="Lavstsen T."/>
            <person name="Jespersen J.S."/>
        </authorList>
    </citation>
    <scope>NUCLEOTIDE SEQUENCE [LARGE SCALE GENOMIC DNA]</scope>
    <source>
        <strain evidence="9 10">B7-9</strain>
    </source>
</reference>
<dbReference type="GO" id="GO:0005737">
    <property type="term" value="C:cytoplasm"/>
    <property type="evidence" value="ECO:0007669"/>
    <property type="project" value="TreeGrafter"/>
</dbReference>
<proteinExistence type="predicted"/>
<protein>
    <submittedName>
        <fullName evidence="9">NDP-hexose 4-ketoreductase</fullName>
    </submittedName>
</protein>
<keyword evidence="1 5" id="KW-0677">Repeat</keyword>
<dbReference type="Gene3D" id="1.10.8.60">
    <property type="match status" value="1"/>
</dbReference>
<dbReference type="GO" id="GO:0005524">
    <property type="term" value="F:ATP binding"/>
    <property type="evidence" value="ECO:0007669"/>
    <property type="project" value="UniProtKB-KW"/>
</dbReference>
<dbReference type="GO" id="GO:0034605">
    <property type="term" value="P:cellular response to heat"/>
    <property type="evidence" value="ECO:0007669"/>
    <property type="project" value="TreeGrafter"/>
</dbReference>
<dbReference type="Gene3D" id="1.10.1780.10">
    <property type="entry name" value="Clp, N-terminal domain"/>
    <property type="match status" value="1"/>
</dbReference>
<feature type="coiled-coil region" evidence="6">
    <location>
        <begin position="424"/>
        <end position="470"/>
    </location>
</feature>
<feature type="region of interest" description="Disordered" evidence="7">
    <location>
        <begin position="149"/>
        <end position="170"/>
    </location>
</feature>
<feature type="domain" description="Clp R" evidence="8">
    <location>
        <begin position="5"/>
        <end position="147"/>
    </location>
</feature>
<dbReference type="InterPro" id="IPR036628">
    <property type="entry name" value="Clp_N_dom_sf"/>
</dbReference>
<dbReference type="PANTHER" id="PTHR11638">
    <property type="entry name" value="ATP-DEPENDENT CLP PROTEASE"/>
    <property type="match status" value="1"/>
</dbReference>
<dbReference type="InterPro" id="IPR003959">
    <property type="entry name" value="ATPase_AAA_core"/>
</dbReference>
<dbReference type="InterPro" id="IPR004176">
    <property type="entry name" value="Clp_R_N"/>
</dbReference>
<sequence>MSDLYSKFTKRAKQVLQLAHEEARSFNHPYIGTEHILLGLIRESEGIAARVLDDLGVKLAQARSAVEFIVGTGEGTPVTDQELTARAQKVIKYAIEEAGRLYHHYIGTEHLLLGLVRNGEGVATGVLDIMGVSLEQVRNQVMRVLRHGTTGTAPEQRGAGGSQSAAQRQSKTPYLDALGTDLTEMAEAGRLDPIIGRQHEIERVIQILSRRTKNNPALIGEPGVGKTAIVEGLAQRIIQGDVPDSIKGKRVVTLDMGALVAGTKYRGQFEERLKRVIDEIKETRCILFIDEFHTIIGAGGAEGTLDAANILKPALSRGELQTIGATTLDEYRKYIERDAALERRFQPVMVDEPSLEDTVQILRGIKSRYEDFHQLQISDEAIKAAAALSARYVPDRQLPDKAIDLIDEAASRVRMYRSATPPQLRDALRGLEALRKEKEAALEDKQFDLAADLREREERMQNRIVQIEADIGAAGGDERVAERPYVTDEDIAEVVGMWTGIPVTRLKGDETMRLMQMENFLHNRVVGQQEAIVTISKAVRRARAGLKDPKRPIGSFIFLGPTGVGKTELAKTLAEFMFGSEESLIKIDMSEFQERHTTSRLVGSPPGYVGYGEGGQLTDAVRRKPYSVVLFDEIEKAHPDAFNLLLQVLEDGNLTDGKGRKVDFRNTIIIMTSNVGTEHIRRASRIGFGGNADEIDQMDMRRKVDDALKVLFRPEFLNRIDATIIFHPLTTEEIHQITTLMLRRVQNQLDEHQMVLEVREDALDLLARRGYDPAFGARPLRRIITNLIEDPLAEGVLDARFTEGDTIIADVHDEELRLRSQRQIDGENGATEAHPEESPALVE</sequence>
<dbReference type="PROSITE" id="PS00870">
    <property type="entry name" value="CLPAB_1"/>
    <property type="match status" value="1"/>
</dbReference>
<evidence type="ECO:0000256" key="2">
    <source>
        <dbReference type="ARBA" id="ARBA00022741"/>
    </source>
</evidence>
<keyword evidence="6" id="KW-0175">Coiled coil</keyword>
<keyword evidence="3" id="KW-0067">ATP-binding</keyword>
<dbReference type="RefSeq" id="WP_097651280.1">
    <property type="nucleotide sequence ID" value="NZ_LYXE01000059.1"/>
</dbReference>
<dbReference type="Pfam" id="PF17871">
    <property type="entry name" value="AAA_lid_9"/>
    <property type="match status" value="1"/>
</dbReference>
<dbReference type="Pfam" id="PF10431">
    <property type="entry name" value="ClpB_D2-small"/>
    <property type="match status" value="1"/>
</dbReference>
<dbReference type="CDD" id="cd19499">
    <property type="entry name" value="RecA-like_ClpB_Hsp104-like"/>
    <property type="match status" value="1"/>
</dbReference>
<dbReference type="InterPro" id="IPR027417">
    <property type="entry name" value="P-loop_NTPase"/>
</dbReference>
<dbReference type="InterPro" id="IPR019489">
    <property type="entry name" value="Clp_ATPase_C"/>
</dbReference>
<evidence type="ECO:0000256" key="7">
    <source>
        <dbReference type="SAM" id="MobiDB-lite"/>
    </source>
</evidence>
<dbReference type="PANTHER" id="PTHR11638:SF18">
    <property type="entry name" value="HEAT SHOCK PROTEIN 104"/>
    <property type="match status" value="1"/>
</dbReference>
<name>A0A2H3KRC0_9CHLR</name>
<dbReference type="Gene3D" id="3.40.50.300">
    <property type="entry name" value="P-loop containing nucleotide triphosphate hydrolases"/>
    <property type="match status" value="3"/>
</dbReference>
<evidence type="ECO:0000259" key="8">
    <source>
        <dbReference type="PROSITE" id="PS51903"/>
    </source>
</evidence>
<dbReference type="AlphaFoldDB" id="A0A2H3KRC0"/>
<evidence type="ECO:0000313" key="10">
    <source>
        <dbReference type="Proteomes" id="UP000220922"/>
    </source>
</evidence>
<evidence type="ECO:0000256" key="5">
    <source>
        <dbReference type="PROSITE-ProRule" id="PRU01251"/>
    </source>
</evidence>
<keyword evidence="10" id="KW-1185">Reference proteome</keyword>
<dbReference type="InterPro" id="IPR041546">
    <property type="entry name" value="ClpA/ClpB_AAA_lid"/>
</dbReference>
<dbReference type="InterPro" id="IPR003593">
    <property type="entry name" value="AAA+_ATPase"/>
</dbReference>
<dbReference type="FunFam" id="3.40.50.300:FF:000025">
    <property type="entry name" value="ATP-dependent Clp protease subunit"/>
    <property type="match status" value="1"/>
</dbReference>
<feature type="region of interest" description="Disordered" evidence="7">
    <location>
        <begin position="821"/>
        <end position="843"/>
    </location>
</feature>
<dbReference type="SUPFAM" id="SSF52540">
    <property type="entry name" value="P-loop containing nucleoside triphosphate hydrolases"/>
    <property type="match status" value="2"/>
</dbReference>
<organism evidence="9 10">
    <name type="scientific">Candidatus Chloroploca asiatica</name>
    <dbReference type="NCBI Taxonomy" id="1506545"/>
    <lineage>
        <taxon>Bacteria</taxon>
        <taxon>Bacillati</taxon>
        <taxon>Chloroflexota</taxon>
        <taxon>Chloroflexia</taxon>
        <taxon>Chloroflexales</taxon>
        <taxon>Chloroflexineae</taxon>
        <taxon>Oscillochloridaceae</taxon>
        <taxon>Candidatus Chloroploca</taxon>
    </lineage>
</organism>
<dbReference type="SMART" id="SM01086">
    <property type="entry name" value="ClpB_D2-small"/>
    <property type="match status" value="1"/>
</dbReference>
<evidence type="ECO:0000256" key="4">
    <source>
        <dbReference type="ARBA" id="ARBA00023186"/>
    </source>
</evidence>
<dbReference type="Proteomes" id="UP000220922">
    <property type="component" value="Unassembled WGS sequence"/>
</dbReference>
<dbReference type="CDD" id="cd00009">
    <property type="entry name" value="AAA"/>
    <property type="match status" value="1"/>
</dbReference>
<dbReference type="Pfam" id="PF00004">
    <property type="entry name" value="AAA"/>
    <property type="match status" value="1"/>
</dbReference>
<accession>A0A2H3KRC0</accession>
<dbReference type="PROSITE" id="PS51903">
    <property type="entry name" value="CLP_R"/>
    <property type="match status" value="1"/>
</dbReference>
<evidence type="ECO:0000256" key="3">
    <source>
        <dbReference type="ARBA" id="ARBA00022840"/>
    </source>
</evidence>
<dbReference type="Pfam" id="PF07724">
    <property type="entry name" value="AAA_2"/>
    <property type="match status" value="1"/>
</dbReference>
<dbReference type="Pfam" id="PF02861">
    <property type="entry name" value="Clp_N"/>
    <property type="match status" value="1"/>
</dbReference>
<evidence type="ECO:0000256" key="6">
    <source>
        <dbReference type="SAM" id="Coils"/>
    </source>
</evidence>
<keyword evidence="4" id="KW-0143">Chaperone</keyword>
<dbReference type="FunFam" id="3.40.50.300:FF:000010">
    <property type="entry name" value="Chaperone clpB 1, putative"/>
    <property type="match status" value="1"/>
</dbReference>
<gene>
    <name evidence="9" type="ORF">A9Q02_10800</name>
</gene>
<dbReference type="PRINTS" id="PR00300">
    <property type="entry name" value="CLPPROTEASEA"/>
</dbReference>
<dbReference type="OrthoDB" id="9803641at2"/>
<dbReference type="EMBL" id="LYXE01000059">
    <property type="protein sequence ID" value="PDW00085.1"/>
    <property type="molecule type" value="Genomic_DNA"/>
</dbReference>
<comment type="caution">
    <text evidence="9">The sequence shown here is derived from an EMBL/GenBank/DDBJ whole genome shotgun (WGS) entry which is preliminary data.</text>
</comment>
<dbReference type="GO" id="GO:0016887">
    <property type="term" value="F:ATP hydrolysis activity"/>
    <property type="evidence" value="ECO:0007669"/>
    <property type="project" value="InterPro"/>
</dbReference>
<keyword evidence="2" id="KW-0547">Nucleotide-binding</keyword>
<evidence type="ECO:0000313" key="9">
    <source>
        <dbReference type="EMBL" id="PDW00085.1"/>
    </source>
</evidence>
<dbReference type="InterPro" id="IPR018368">
    <property type="entry name" value="ClpA/B_CS1"/>
</dbReference>
<dbReference type="InterPro" id="IPR050130">
    <property type="entry name" value="ClpA_ClpB"/>
</dbReference>
<dbReference type="SUPFAM" id="SSF81923">
    <property type="entry name" value="Double Clp-N motif"/>
    <property type="match status" value="2"/>
</dbReference>
<dbReference type="InterPro" id="IPR001270">
    <property type="entry name" value="ClpA/B"/>
</dbReference>
<evidence type="ECO:0000256" key="1">
    <source>
        <dbReference type="ARBA" id="ARBA00022737"/>
    </source>
</evidence>